<proteinExistence type="predicted"/>
<dbReference type="Gene3D" id="3.30.70.100">
    <property type="match status" value="1"/>
</dbReference>
<evidence type="ECO:0000259" key="3">
    <source>
        <dbReference type="PROSITE" id="PS51502"/>
    </source>
</evidence>
<keyword evidence="5" id="KW-1185">Reference proteome</keyword>
<feature type="signal peptide" evidence="2">
    <location>
        <begin position="1"/>
        <end position="23"/>
    </location>
</feature>
<protein>
    <submittedName>
        <fullName evidence="4">Dabb family protein</fullName>
    </submittedName>
</protein>
<dbReference type="SUPFAM" id="SSF54909">
    <property type="entry name" value="Dimeric alpha+beta barrel"/>
    <property type="match status" value="1"/>
</dbReference>
<name>A0ABY7GFR4_9GAMM</name>
<sequence length="137" mass="15467">MQSMRLKQLFLLLVMLVFGNAGYAEESAVTGSGKVHHLVVVWLKQHGDPKARQQYMEGSKRLAKLPGVLSYEIGPVADIKHDKPSPSLDDSFDIAISATFESRTALENYSKHPEHQKIIQEVLKPLVQRYKVYDFAD</sequence>
<reference evidence="4" key="1">
    <citation type="submission" date="2022-11" db="EMBL/GenBank/DDBJ databases">
        <title>Methylomonas rapida sp. nov., Carotenoid-Producing Obligate Methanotrophs with High Growth Characteristics and Biotechnological Potential.</title>
        <authorList>
            <person name="Tikhonova E.N."/>
            <person name="Suleimanov R.Z."/>
            <person name="Miroshnikov K."/>
            <person name="Oshkin I.Y."/>
            <person name="Belova S.E."/>
            <person name="Danilova O.V."/>
            <person name="Ashikhmin A."/>
            <person name="Konopkin A."/>
            <person name="But S.Y."/>
            <person name="Khmelenina V.N."/>
            <person name="Kuznetsov N."/>
            <person name="Pimenov N.V."/>
            <person name="Dedysh S.N."/>
        </authorList>
    </citation>
    <scope>NUCLEOTIDE SEQUENCE</scope>
    <source>
        <strain evidence="4">MP1</strain>
    </source>
</reference>
<organism evidence="4 5">
    <name type="scientific">Methylomonas rapida</name>
    <dbReference type="NCBI Taxonomy" id="2963939"/>
    <lineage>
        <taxon>Bacteria</taxon>
        <taxon>Pseudomonadati</taxon>
        <taxon>Pseudomonadota</taxon>
        <taxon>Gammaproteobacteria</taxon>
        <taxon>Methylococcales</taxon>
        <taxon>Methylococcaceae</taxon>
        <taxon>Methylomonas</taxon>
    </lineage>
</organism>
<gene>
    <name evidence="4" type="ORF">NM686_011710</name>
</gene>
<dbReference type="PROSITE" id="PS51502">
    <property type="entry name" value="S_R_A_B_BARREL"/>
    <property type="match status" value="1"/>
</dbReference>
<evidence type="ECO:0000313" key="5">
    <source>
        <dbReference type="Proteomes" id="UP001162780"/>
    </source>
</evidence>
<evidence type="ECO:0000256" key="1">
    <source>
        <dbReference type="ARBA" id="ARBA00011738"/>
    </source>
</evidence>
<dbReference type="InterPro" id="IPR013097">
    <property type="entry name" value="Dabb"/>
</dbReference>
<dbReference type="PANTHER" id="PTHR33178">
    <property type="match status" value="1"/>
</dbReference>
<dbReference type="Pfam" id="PF07876">
    <property type="entry name" value="Dabb"/>
    <property type="match status" value="1"/>
</dbReference>
<dbReference type="InterPro" id="IPR044662">
    <property type="entry name" value="HS1/DABB1-like"/>
</dbReference>
<dbReference type="PANTHER" id="PTHR33178:SF10">
    <property type="entry name" value="STRESS-RESPONSE A_B BARREL DOMAIN-CONTAINING PROTEIN"/>
    <property type="match status" value="1"/>
</dbReference>
<accession>A0ABY7GFR4</accession>
<dbReference type="SMART" id="SM00886">
    <property type="entry name" value="Dabb"/>
    <property type="match status" value="1"/>
</dbReference>
<dbReference type="RefSeq" id="WP_255188042.1">
    <property type="nucleotide sequence ID" value="NZ_CP113517.1"/>
</dbReference>
<keyword evidence="2" id="KW-0732">Signal</keyword>
<evidence type="ECO:0000313" key="4">
    <source>
        <dbReference type="EMBL" id="WAR43064.1"/>
    </source>
</evidence>
<feature type="domain" description="Stress-response A/B barrel" evidence="3">
    <location>
        <begin position="35"/>
        <end position="135"/>
    </location>
</feature>
<dbReference type="InterPro" id="IPR011008">
    <property type="entry name" value="Dimeric_a/b-barrel"/>
</dbReference>
<evidence type="ECO:0000256" key="2">
    <source>
        <dbReference type="SAM" id="SignalP"/>
    </source>
</evidence>
<comment type="subunit">
    <text evidence="1">Homodimer.</text>
</comment>
<feature type="chain" id="PRO_5047155339" evidence="2">
    <location>
        <begin position="24"/>
        <end position="137"/>
    </location>
</feature>
<dbReference type="Proteomes" id="UP001162780">
    <property type="component" value="Chromosome"/>
</dbReference>
<dbReference type="EMBL" id="CP113517">
    <property type="protein sequence ID" value="WAR43064.1"/>
    <property type="molecule type" value="Genomic_DNA"/>
</dbReference>